<sequence>MPNLKTLLVSRSNNLSVEFEAGAMPKLKTLRVSRCRKLEWLPLGVSAGHDRGMSSSPVEAGAMPNLETLQIEDCHLDAGKCLSF</sequence>
<proteinExistence type="predicted"/>
<reference evidence="1" key="1">
    <citation type="submission" date="2018-04" db="EMBL/GenBank/DDBJ databases">
        <title>WGS assembly of Panicum hallii.</title>
        <authorList>
            <person name="Lovell J."/>
            <person name="Jenkins J."/>
            <person name="Lowry D."/>
            <person name="Mamidi S."/>
            <person name="Sreedasyam A."/>
            <person name="Weng X."/>
            <person name="Barry K."/>
            <person name="Bonette J."/>
            <person name="Campitelli B."/>
            <person name="Daum C."/>
            <person name="Gordon S."/>
            <person name="Gould B."/>
            <person name="Lipzen A."/>
            <person name="Macqueen A."/>
            <person name="Palacio-Mejia J."/>
            <person name="Plott C."/>
            <person name="Shakirov E."/>
            <person name="Shu S."/>
            <person name="Yoshinaga Y."/>
            <person name="Zane M."/>
            <person name="Rokhsar D."/>
            <person name="Grimwood J."/>
            <person name="Schmutz J."/>
            <person name="Juenger T."/>
        </authorList>
    </citation>
    <scope>NUCLEOTIDE SEQUENCE [LARGE SCALE GENOMIC DNA]</scope>
    <source>
        <strain evidence="1">FIL2</strain>
    </source>
</reference>
<accession>A0A2T8KLA9</accession>
<dbReference type="Proteomes" id="UP000243499">
    <property type="component" value="Chromosome 3"/>
</dbReference>
<evidence type="ECO:0000313" key="1">
    <source>
        <dbReference type="EMBL" id="PVH62977.1"/>
    </source>
</evidence>
<dbReference type="Gramene" id="PVH62977">
    <property type="protein sequence ID" value="PVH62977"/>
    <property type="gene ID" value="PAHAL_3G444500"/>
</dbReference>
<name>A0A2T8KLA9_9POAL</name>
<evidence type="ECO:0008006" key="2">
    <source>
        <dbReference type="Google" id="ProtNLM"/>
    </source>
</evidence>
<organism evidence="1">
    <name type="scientific">Panicum hallii</name>
    <dbReference type="NCBI Taxonomy" id="206008"/>
    <lineage>
        <taxon>Eukaryota</taxon>
        <taxon>Viridiplantae</taxon>
        <taxon>Streptophyta</taxon>
        <taxon>Embryophyta</taxon>
        <taxon>Tracheophyta</taxon>
        <taxon>Spermatophyta</taxon>
        <taxon>Magnoliopsida</taxon>
        <taxon>Liliopsida</taxon>
        <taxon>Poales</taxon>
        <taxon>Poaceae</taxon>
        <taxon>PACMAD clade</taxon>
        <taxon>Panicoideae</taxon>
        <taxon>Panicodae</taxon>
        <taxon>Paniceae</taxon>
        <taxon>Panicinae</taxon>
        <taxon>Panicum</taxon>
        <taxon>Panicum sect. Panicum</taxon>
    </lineage>
</organism>
<dbReference type="EMBL" id="CM008048">
    <property type="protein sequence ID" value="PVH62977.1"/>
    <property type="molecule type" value="Genomic_DNA"/>
</dbReference>
<dbReference type="InterPro" id="IPR032675">
    <property type="entry name" value="LRR_dom_sf"/>
</dbReference>
<dbReference type="AlphaFoldDB" id="A0A2T8KLA9"/>
<dbReference type="SUPFAM" id="SSF52047">
    <property type="entry name" value="RNI-like"/>
    <property type="match status" value="1"/>
</dbReference>
<dbReference type="Gene3D" id="3.80.10.10">
    <property type="entry name" value="Ribonuclease Inhibitor"/>
    <property type="match status" value="1"/>
</dbReference>
<protein>
    <recommendedName>
        <fullName evidence="2">NB-ARC domain-containing protein</fullName>
    </recommendedName>
</protein>
<gene>
    <name evidence="1" type="ORF">PAHAL_3G444500</name>
</gene>